<keyword evidence="1 3" id="KW-0560">Oxidoreductase</keyword>
<dbReference type="GO" id="GO:0050622">
    <property type="term" value="F:glycine dehydrogenase (cyanide-forming) activity"/>
    <property type="evidence" value="ECO:0007669"/>
    <property type="project" value="UniProtKB-EC"/>
</dbReference>
<dbReference type="InterPro" id="IPR006076">
    <property type="entry name" value="FAD-dep_OxRdtase"/>
</dbReference>
<evidence type="ECO:0000313" key="3">
    <source>
        <dbReference type="EMBL" id="MPL59813.1"/>
    </source>
</evidence>
<feature type="domain" description="FAD dependent oxidoreductase" evidence="2">
    <location>
        <begin position="5"/>
        <end position="353"/>
    </location>
</feature>
<evidence type="ECO:0000256" key="1">
    <source>
        <dbReference type="ARBA" id="ARBA00023002"/>
    </source>
</evidence>
<dbReference type="AlphaFoldDB" id="A0A644SYV9"/>
<reference evidence="3" key="1">
    <citation type="submission" date="2019-08" db="EMBL/GenBank/DDBJ databases">
        <authorList>
            <person name="Kucharzyk K."/>
            <person name="Murdoch R.W."/>
            <person name="Higgins S."/>
            <person name="Loffler F."/>
        </authorList>
    </citation>
    <scope>NUCLEOTIDE SEQUENCE</scope>
</reference>
<dbReference type="PANTHER" id="PTHR13847">
    <property type="entry name" value="SARCOSINE DEHYDROGENASE-RELATED"/>
    <property type="match status" value="1"/>
</dbReference>
<dbReference type="Pfam" id="PF01266">
    <property type="entry name" value="DAO"/>
    <property type="match status" value="1"/>
</dbReference>
<gene>
    <name evidence="3" type="primary">hcnC_1</name>
    <name evidence="3" type="ORF">SDC9_05369</name>
</gene>
<dbReference type="PANTHER" id="PTHR13847:SF287">
    <property type="entry name" value="FAD-DEPENDENT OXIDOREDUCTASE DOMAIN-CONTAINING PROTEIN 1"/>
    <property type="match status" value="1"/>
</dbReference>
<sequence>MRSYDVIIIGAGSVGLPLSWNLAIQGYKVAVLDQEASWGRGQNRAAIGGLRATHSDPSKIRICLESLKIISSMKETHGFDVEWHRGGYLYIAYDTATKESFLSLIKVQKSVGLDIDWVEPQRILELAPGLKTQGLLGGTFSPEDGFASPLMTATAFHKLALDAGVDFFFGTRVEGFSRSGPLIESLEAKGESWSAGLFVNAAGAEASDLAKLAGVEVAVFPDCHEAGVTEPVERFMEPMIVDIRSEAESGNYYFYQAETGQVVFCITPRPQIWGRDKDSTSSFLPLSLKRILDLYPRLRSLRVRRTWRGMYPMTPDGLPLLGYPSEAENFLQAVGMCGQGFMIGPGLGRILAESIAQGGNVQNPAGSSDYGFIFDDLAWNRTFEHGEFLK</sequence>
<dbReference type="Gene3D" id="3.30.9.10">
    <property type="entry name" value="D-Amino Acid Oxidase, subunit A, domain 2"/>
    <property type="match status" value="1"/>
</dbReference>
<protein>
    <submittedName>
        <fullName evidence="3">Hydrogen cyanide synthase subunit HcnC</fullName>
        <ecNumber evidence="3">1.4.99.5</ecNumber>
    </submittedName>
</protein>
<evidence type="ECO:0000259" key="2">
    <source>
        <dbReference type="Pfam" id="PF01266"/>
    </source>
</evidence>
<dbReference type="EMBL" id="VSSQ01000010">
    <property type="protein sequence ID" value="MPL59813.1"/>
    <property type="molecule type" value="Genomic_DNA"/>
</dbReference>
<dbReference type="EC" id="1.4.99.5" evidence="3"/>
<comment type="caution">
    <text evidence="3">The sequence shown here is derived from an EMBL/GenBank/DDBJ whole genome shotgun (WGS) entry which is preliminary data.</text>
</comment>
<accession>A0A644SYV9</accession>
<dbReference type="Gene3D" id="3.50.50.60">
    <property type="entry name" value="FAD/NAD(P)-binding domain"/>
    <property type="match status" value="1"/>
</dbReference>
<dbReference type="SUPFAM" id="SSF51905">
    <property type="entry name" value="FAD/NAD(P)-binding domain"/>
    <property type="match status" value="1"/>
</dbReference>
<dbReference type="GO" id="GO:0005737">
    <property type="term" value="C:cytoplasm"/>
    <property type="evidence" value="ECO:0007669"/>
    <property type="project" value="TreeGrafter"/>
</dbReference>
<dbReference type="InterPro" id="IPR036188">
    <property type="entry name" value="FAD/NAD-bd_sf"/>
</dbReference>
<organism evidence="3">
    <name type="scientific">bioreactor metagenome</name>
    <dbReference type="NCBI Taxonomy" id="1076179"/>
    <lineage>
        <taxon>unclassified sequences</taxon>
        <taxon>metagenomes</taxon>
        <taxon>ecological metagenomes</taxon>
    </lineage>
</organism>
<name>A0A644SYV9_9ZZZZ</name>
<proteinExistence type="predicted"/>